<dbReference type="PANTHER" id="PTHR46268">
    <property type="entry name" value="STRESS RESPONSE PROTEIN NHAX"/>
    <property type="match status" value="1"/>
</dbReference>
<dbReference type="PRINTS" id="PR01438">
    <property type="entry name" value="UNVRSLSTRESS"/>
</dbReference>
<protein>
    <submittedName>
        <fullName evidence="3">Nucleotide-binding universal stress UspA family protein</fullName>
    </submittedName>
</protein>
<keyword evidence="4" id="KW-1185">Reference proteome</keyword>
<comment type="caution">
    <text evidence="3">The sequence shown here is derived from an EMBL/GenBank/DDBJ whole genome shotgun (WGS) entry which is preliminary data.</text>
</comment>
<feature type="domain" description="UspA" evidence="2">
    <location>
        <begin position="223"/>
        <end position="273"/>
    </location>
</feature>
<feature type="domain" description="UspA" evidence="2">
    <location>
        <begin position="1"/>
        <end position="142"/>
    </location>
</feature>
<evidence type="ECO:0000259" key="2">
    <source>
        <dbReference type="Pfam" id="PF00582"/>
    </source>
</evidence>
<dbReference type="InterPro" id="IPR006016">
    <property type="entry name" value="UspA"/>
</dbReference>
<accession>A0A3E0EQY4</accession>
<name>A0A3E0EQY4_9FLAO</name>
<dbReference type="RefSeq" id="WP_115811309.1">
    <property type="nucleotide sequence ID" value="NZ_QUNI01000003.1"/>
</dbReference>
<dbReference type="InterPro" id="IPR014729">
    <property type="entry name" value="Rossmann-like_a/b/a_fold"/>
</dbReference>
<dbReference type="PANTHER" id="PTHR46268:SF6">
    <property type="entry name" value="UNIVERSAL STRESS PROTEIN UP12"/>
    <property type="match status" value="1"/>
</dbReference>
<organism evidence="3 4">
    <name type="scientific">Flavobacterium aquicola</name>
    <dbReference type="NCBI Taxonomy" id="1682742"/>
    <lineage>
        <taxon>Bacteria</taxon>
        <taxon>Pseudomonadati</taxon>
        <taxon>Bacteroidota</taxon>
        <taxon>Flavobacteriia</taxon>
        <taxon>Flavobacteriales</taxon>
        <taxon>Flavobacteriaceae</taxon>
        <taxon>Flavobacterium</taxon>
    </lineage>
</organism>
<dbReference type="Proteomes" id="UP000257136">
    <property type="component" value="Unassembled WGS sequence"/>
</dbReference>
<dbReference type="SUPFAM" id="SSF52402">
    <property type="entry name" value="Adenine nucleotide alpha hydrolases-like"/>
    <property type="match status" value="2"/>
</dbReference>
<evidence type="ECO:0000313" key="3">
    <source>
        <dbReference type="EMBL" id="REH00184.1"/>
    </source>
</evidence>
<dbReference type="AlphaFoldDB" id="A0A3E0EQY4"/>
<proteinExistence type="inferred from homology"/>
<evidence type="ECO:0000313" key="4">
    <source>
        <dbReference type="Proteomes" id="UP000257136"/>
    </source>
</evidence>
<dbReference type="Pfam" id="PF00582">
    <property type="entry name" value="Usp"/>
    <property type="match status" value="2"/>
</dbReference>
<comment type="similarity">
    <text evidence="1">Belongs to the universal stress protein A family.</text>
</comment>
<dbReference type="CDD" id="cd00293">
    <property type="entry name" value="USP-like"/>
    <property type="match status" value="2"/>
</dbReference>
<dbReference type="EMBL" id="QUNI01000003">
    <property type="protein sequence ID" value="REH00184.1"/>
    <property type="molecule type" value="Genomic_DNA"/>
</dbReference>
<dbReference type="Gene3D" id="3.40.50.620">
    <property type="entry name" value="HUPs"/>
    <property type="match status" value="2"/>
</dbReference>
<evidence type="ECO:0000256" key="1">
    <source>
        <dbReference type="ARBA" id="ARBA00008791"/>
    </source>
</evidence>
<gene>
    <name evidence="3" type="ORF">C8P67_103160</name>
</gene>
<reference evidence="3 4" key="1">
    <citation type="submission" date="2018-08" db="EMBL/GenBank/DDBJ databases">
        <title>Genomic Encyclopedia of Archaeal and Bacterial Type Strains, Phase II (KMG-II): from individual species to whole genera.</title>
        <authorList>
            <person name="Goeker M."/>
        </authorList>
    </citation>
    <scope>NUCLEOTIDE SEQUENCE [LARGE SCALE GENOMIC DNA]</scope>
    <source>
        <strain evidence="3 4">DSM 100880</strain>
    </source>
</reference>
<dbReference type="InterPro" id="IPR006015">
    <property type="entry name" value="Universal_stress_UspA"/>
</dbReference>
<sequence length="275" mass="31086">MKKILIPTDFSKYADEAIEVGAQIAKENNSEIVLIHMLELPTHMNDAISNETSIPEIMLFKRKAEETLKSIKTRPYLSEIKVTEIVRLDGASKGINNYIKQNNDFDLIIMGSHGSTGIDEIFIGSNTEKVVRESEIPVLVIKNKIENFKAKNLIFASDFSNEIKKPFKKVLEFSKLFESKLNLVMICTPNSFKSTSAAHKIVNEFVSEFDMPEYSFEIYNESNIEKGIINYSNENNGDIISFCTHGRTALSHFFTGSISEDLVNHSSKPVLTFKI</sequence>
<dbReference type="OrthoDB" id="9788959at2"/>